<comment type="caution">
    <text evidence="4">The sequence shown here is derived from an EMBL/GenBank/DDBJ whole genome shotgun (WGS) entry which is preliminary data.</text>
</comment>
<dbReference type="AlphaFoldDB" id="A0A0J5FUV7"/>
<dbReference type="InterPro" id="IPR001647">
    <property type="entry name" value="HTH_TetR"/>
</dbReference>
<dbReference type="InterPro" id="IPR009057">
    <property type="entry name" value="Homeodomain-like_sf"/>
</dbReference>
<dbReference type="PANTHER" id="PTHR43479:SF11">
    <property type="entry name" value="ACREF_ENVCD OPERON REPRESSOR-RELATED"/>
    <property type="match status" value="1"/>
</dbReference>
<dbReference type="Gene3D" id="1.10.10.60">
    <property type="entry name" value="Homeodomain-like"/>
    <property type="match status" value="1"/>
</dbReference>
<dbReference type="SUPFAM" id="SSF46689">
    <property type="entry name" value="Homeodomain-like"/>
    <property type="match status" value="1"/>
</dbReference>
<proteinExistence type="predicted"/>
<organism evidence="4 5">
    <name type="scientific">Xenorhabdus khoisanae</name>
    <dbReference type="NCBI Taxonomy" id="880157"/>
    <lineage>
        <taxon>Bacteria</taxon>
        <taxon>Pseudomonadati</taxon>
        <taxon>Pseudomonadota</taxon>
        <taxon>Gammaproteobacteria</taxon>
        <taxon>Enterobacterales</taxon>
        <taxon>Morganellaceae</taxon>
        <taxon>Xenorhabdus</taxon>
    </lineage>
</organism>
<reference evidence="4 5" key="1">
    <citation type="submission" date="2015-06" db="EMBL/GenBank/DDBJ databases">
        <title>Draft Whole-Genome Sequence of the Entomopathogenic Bacterium Xenorhabdus khoisanae.</title>
        <authorList>
            <person name="Naidoo S."/>
            <person name="Featherston J."/>
            <person name="Gray V.M."/>
        </authorList>
    </citation>
    <scope>NUCLEOTIDE SEQUENCE [LARGE SCALE GENOMIC DNA]</scope>
    <source>
        <strain evidence="4 5">MCB</strain>
    </source>
</reference>
<dbReference type="STRING" id="880157.AB204_06020"/>
<dbReference type="Gene3D" id="1.10.357.10">
    <property type="entry name" value="Tetracycline Repressor, domain 2"/>
    <property type="match status" value="1"/>
</dbReference>
<evidence type="ECO:0000259" key="3">
    <source>
        <dbReference type="PROSITE" id="PS50977"/>
    </source>
</evidence>
<dbReference type="PROSITE" id="PS50977">
    <property type="entry name" value="HTH_TETR_2"/>
    <property type="match status" value="1"/>
</dbReference>
<dbReference type="Proteomes" id="UP000036277">
    <property type="component" value="Unassembled WGS sequence"/>
</dbReference>
<evidence type="ECO:0000313" key="5">
    <source>
        <dbReference type="Proteomes" id="UP000036277"/>
    </source>
</evidence>
<feature type="DNA-binding region" description="H-T-H motif" evidence="2">
    <location>
        <begin position="32"/>
        <end position="51"/>
    </location>
</feature>
<evidence type="ECO:0000313" key="4">
    <source>
        <dbReference type="EMBL" id="KMJ46023.1"/>
    </source>
</evidence>
<name>A0A0J5FUV7_9GAMM</name>
<dbReference type="RefSeq" id="WP_047962473.1">
    <property type="nucleotide sequence ID" value="NZ_CAWMBG010000031.1"/>
</dbReference>
<evidence type="ECO:0000256" key="2">
    <source>
        <dbReference type="PROSITE-ProRule" id="PRU00335"/>
    </source>
</evidence>
<dbReference type="InterPro" id="IPR050624">
    <property type="entry name" value="HTH-type_Tx_Regulator"/>
</dbReference>
<protein>
    <recommendedName>
        <fullName evidence="3">HTH tetR-type domain-containing protein</fullName>
    </recommendedName>
</protein>
<dbReference type="OrthoDB" id="5816932at2"/>
<keyword evidence="5" id="KW-1185">Reference proteome</keyword>
<sequence>MKTPKDKFKEKQDAILHSAISLLVQEGSRSFSMRALANHYGITLGNLQYYFPNLESLLEALFNQIILDTTTRLQLAAPELNKFDVLIDIILTNLQDISLCTLALEALLASRRSKSLHKTLTRFYQHYIEQIITLLDNYCSNTPENIKKEKALMLVSLFEGLSILYSSQNKSTFDFDISKRLRSTIIAIIESE</sequence>
<dbReference type="Pfam" id="PF00440">
    <property type="entry name" value="TetR_N"/>
    <property type="match status" value="1"/>
</dbReference>
<dbReference type="PANTHER" id="PTHR43479">
    <property type="entry name" value="ACREF/ENVCD OPERON REPRESSOR-RELATED"/>
    <property type="match status" value="1"/>
</dbReference>
<dbReference type="PATRIC" id="fig|880157.4.peg.1262"/>
<dbReference type="GO" id="GO:0003677">
    <property type="term" value="F:DNA binding"/>
    <property type="evidence" value="ECO:0007669"/>
    <property type="project" value="UniProtKB-UniRule"/>
</dbReference>
<keyword evidence="1 2" id="KW-0238">DNA-binding</keyword>
<dbReference type="EMBL" id="LFCV01000031">
    <property type="protein sequence ID" value="KMJ46023.1"/>
    <property type="molecule type" value="Genomic_DNA"/>
</dbReference>
<gene>
    <name evidence="4" type="ORF">AB204_06020</name>
</gene>
<evidence type="ECO:0000256" key="1">
    <source>
        <dbReference type="ARBA" id="ARBA00023125"/>
    </source>
</evidence>
<accession>A0A0J5FUV7</accession>
<feature type="domain" description="HTH tetR-type" evidence="3">
    <location>
        <begin position="9"/>
        <end position="69"/>
    </location>
</feature>